<comment type="caution">
    <text evidence="9">The sequence shown here is derived from an EMBL/GenBank/DDBJ whole genome shotgun (WGS) entry which is preliminary data.</text>
</comment>
<dbReference type="EMBL" id="CAJFCJ010000008">
    <property type="protein sequence ID" value="CAD5118081.1"/>
    <property type="molecule type" value="Genomic_DNA"/>
</dbReference>
<dbReference type="OrthoDB" id="1394818at2759"/>
<keyword evidence="6" id="KW-1133">Transmembrane helix</keyword>
<dbReference type="PANTHER" id="PTHR24369">
    <property type="entry name" value="ANTIGEN BSP, PUTATIVE-RELATED"/>
    <property type="match status" value="1"/>
</dbReference>
<evidence type="ECO:0000259" key="8">
    <source>
        <dbReference type="PROSITE" id="PS50835"/>
    </source>
</evidence>
<evidence type="ECO:0000256" key="3">
    <source>
        <dbReference type="ARBA" id="ARBA00022737"/>
    </source>
</evidence>
<name>A0A7I8VPB0_9ANNE</name>
<dbReference type="PANTHER" id="PTHR24369:SF210">
    <property type="entry name" value="CHAOPTIN-RELATED"/>
    <property type="match status" value="1"/>
</dbReference>
<feature type="transmembrane region" description="Helical" evidence="6">
    <location>
        <begin position="414"/>
        <end position="437"/>
    </location>
</feature>
<evidence type="ECO:0000313" key="10">
    <source>
        <dbReference type="Proteomes" id="UP000549394"/>
    </source>
</evidence>
<dbReference type="Pfam" id="PF13855">
    <property type="entry name" value="LRR_8"/>
    <property type="match status" value="2"/>
</dbReference>
<dbReference type="InterPro" id="IPR007110">
    <property type="entry name" value="Ig-like_dom"/>
</dbReference>
<keyword evidence="6" id="KW-0812">Transmembrane</keyword>
<dbReference type="Gene3D" id="3.80.10.10">
    <property type="entry name" value="Ribonuclease Inhibitor"/>
    <property type="match status" value="2"/>
</dbReference>
<keyword evidence="2 7" id="KW-0732">Signal</keyword>
<dbReference type="CDD" id="cd00096">
    <property type="entry name" value="Ig"/>
    <property type="match status" value="1"/>
</dbReference>
<dbReference type="SUPFAM" id="SSF48726">
    <property type="entry name" value="Immunoglobulin"/>
    <property type="match status" value="1"/>
</dbReference>
<sequence>MRVVWLIALISLVSGKDTCDICTCVFFLESKVSCDQKDLARIPDAPKEDFYHLDIAYADFRHSPITRQNFTGYNHLKTLTLVFSKIRSIKVKAFSKMRHLKALTLSGNKLRRIHDYTFEGLHLNILNLADNKGLSFSSFAFSGMTVKTLLLSDCKITTLNPNVFRPISNSLTTLNLENNKIKQLEPTFLDLFRQIKHIELRKNPFKCDCQARWLKDVYNVKKELPAPTCDYPPNLQNKTFRDLSTDDFNCILPTFTDIDASFSENSAKLKCSATGSPVPRLYWIKPSTRDPPFVVPPTNPEDHYNEAIFHATRPHSTTKWTLYKCVASNKVGNTTLTLNITWPNLRTKIVSILPSDFPHRRKKEHRHDFGDDDDDDDDDIIDDDHASLEGQYTKHRNKFEGQEKPERVFNITELVGAVVGTHICTVLLCIVIFPLFFKRRLLCSRSRPKHPGTSLSASAANVKVNKPSTADCYLHDRQFEYYPPAYMDNPPSLPRLPHR</sequence>
<evidence type="ECO:0000256" key="4">
    <source>
        <dbReference type="ARBA" id="ARBA00023157"/>
    </source>
</evidence>
<evidence type="ECO:0000313" key="9">
    <source>
        <dbReference type="EMBL" id="CAD5118081.1"/>
    </source>
</evidence>
<dbReference type="PROSITE" id="PS51450">
    <property type="entry name" value="LRR"/>
    <property type="match status" value="2"/>
</dbReference>
<gene>
    <name evidence="9" type="ORF">DGYR_LOCUS6517</name>
</gene>
<protein>
    <recommendedName>
        <fullName evidence="8">Ig-like domain-containing protein</fullName>
    </recommendedName>
</protein>
<dbReference type="InterPro" id="IPR013783">
    <property type="entry name" value="Ig-like_fold"/>
</dbReference>
<dbReference type="GO" id="GO:0005886">
    <property type="term" value="C:plasma membrane"/>
    <property type="evidence" value="ECO:0007669"/>
    <property type="project" value="TreeGrafter"/>
</dbReference>
<feature type="domain" description="Ig-like" evidence="8">
    <location>
        <begin position="253"/>
        <end position="341"/>
    </location>
</feature>
<dbReference type="InterPro" id="IPR036179">
    <property type="entry name" value="Ig-like_dom_sf"/>
</dbReference>
<evidence type="ECO:0000256" key="6">
    <source>
        <dbReference type="SAM" id="Phobius"/>
    </source>
</evidence>
<dbReference type="InterPro" id="IPR050541">
    <property type="entry name" value="LRR_TM_domain-containing"/>
</dbReference>
<dbReference type="InterPro" id="IPR032675">
    <property type="entry name" value="LRR_dom_sf"/>
</dbReference>
<keyword evidence="1" id="KW-0433">Leucine-rich repeat</keyword>
<dbReference type="PROSITE" id="PS50835">
    <property type="entry name" value="IG_LIKE"/>
    <property type="match status" value="1"/>
</dbReference>
<reference evidence="9 10" key="1">
    <citation type="submission" date="2020-08" db="EMBL/GenBank/DDBJ databases">
        <authorList>
            <person name="Hejnol A."/>
        </authorList>
    </citation>
    <scope>NUCLEOTIDE SEQUENCE [LARGE SCALE GENOMIC DNA]</scope>
</reference>
<feature type="region of interest" description="Disordered" evidence="5">
    <location>
        <begin position="361"/>
        <end position="399"/>
    </location>
</feature>
<dbReference type="SMART" id="SM00369">
    <property type="entry name" value="LRR_TYP"/>
    <property type="match status" value="2"/>
</dbReference>
<evidence type="ECO:0000256" key="1">
    <source>
        <dbReference type="ARBA" id="ARBA00022614"/>
    </source>
</evidence>
<evidence type="ECO:0000256" key="7">
    <source>
        <dbReference type="SAM" id="SignalP"/>
    </source>
</evidence>
<keyword evidence="3" id="KW-0677">Repeat</keyword>
<dbReference type="Proteomes" id="UP000549394">
    <property type="component" value="Unassembled WGS sequence"/>
</dbReference>
<dbReference type="SMART" id="SM00082">
    <property type="entry name" value="LRRCT"/>
    <property type="match status" value="1"/>
</dbReference>
<feature type="compositionally biased region" description="Acidic residues" evidence="5">
    <location>
        <begin position="370"/>
        <end position="382"/>
    </location>
</feature>
<dbReference type="AlphaFoldDB" id="A0A7I8VPB0"/>
<dbReference type="Gene3D" id="2.60.40.10">
    <property type="entry name" value="Immunoglobulins"/>
    <property type="match status" value="1"/>
</dbReference>
<feature type="chain" id="PRO_5029685014" description="Ig-like domain-containing protein" evidence="7">
    <location>
        <begin position="16"/>
        <end position="499"/>
    </location>
</feature>
<proteinExistence type="predicted"/>
<keyword evidence="10" id="KW-1185">Reference proteome</keyword>
<dbReference type="SUPFAM" id="SSF52058">
    <property type="entry name" value="L domain-like"/>
    <property type="match status" value="1"/>
</dbReference>
<keyword evidence="6" id="KW-0472">Membrane</keyword>
<dbReference type="InterPro" id="IPR000483">
    <property type="entry name" value="Cys-rich_flank_reg_C"/>
</dbReference>
<organism evidence="9 10">
    <name type="scientific">Dimorphilus gyrociliatus</name>
    <dbReference type="NCBI Taxonomy" id="2664684"/>
    <lineage>
        <taxon>Eukaryota</taxon>
        <taxon>Metazoa</taxon>
        <taxon>Spiralia</taxon>
        <taxon>Lophotrochozoa</taxon>
        <taxon>Annelida</taxon>
        <taxon>Polychaeta</taxon>
        <taxon>Polychaeta incertae sedis</taxon>
        <taxon>Dinophilidae</taxon>
        <taxon>Dimorphilus</taxon>
    </lineage>
</organism>
<evidence type="ECO:0000256" key="2">
    <source>
        <dbReference type="ARBA" id="ARBA00022729"/>
    </source>
</evidence>
<feature type="signal peptide" evidence="7">
    <location>
        <begin position="1"/>
        <end position="15"/>
    </location>
</feature>
<dbReference type="InterPro" id="IPR001611">
    <property type="entry name" value="Leu-rich_rpt"/>
</dbReference>
<accession>A0A7I8VPB0</accession>
<evidence type="ECO:0000256" key="5">
    <source>
        <dbReference type="SAM" id="MobiDB-lite"/>
    </source>
</evidence>
<dbReference type="InterPro" id="IPR003591">
    <property type="entry name" value="Leu-rich_rpt_typical-subtyp"/>
</dbReference>
<keyword evidence="4" id="KW-1015">Disulfide bond</keyword>